<dbReference type="EMBL" id="CAJVPS010000418">
    <property type="protein sequence ID" value="CAG8485131.1"/>
    <property type="molecule type" value="Genomic_DNA"/>
</dbReference>
<dbReference type="PANTHER" id="PTHR13604:SF0">
    <property type="entry name" value="ABASIC SITE PROCESSING PROTEIN HMCES"/>
    <property type="match status" value="1"/>
</dbReference>
<protein>
    <submittedName>
        <fullName evidence="9">8307_t:CDS:1</fullName>
    </submittedName>
</protein>
<comment type="similarity">
    <text evidence="1">Belongs to the SOS response-associated peptidase family.</text>
</comment>
<keyword evidence="7" id="KW-0456">Lyase</keyword>
<feature type="region of interest" description="Disordered" evidence="8">
    <location>
        <begin position="237"/>
        <end position="345"/>
    </location>
</feature>
<gene>
    <name evidence="9" type="ORF">ALEPTO_LOCUS2693</name>
</gene>
<comment type="caution">
    <text evidence="9">The sequence shown here is derived from an EMBL/GenBank/DDBJ whole genome shotgun (WGS) entry which is preliminary data.</text>
</comment>
<evidence type="ECO:0000256" key="5">
    <source>
        <dbReference type="ARBA" id="ARBA00023124"/>
    </source>
</evidence>
<keyword evidence="2" id="KW-0645">Protease</keyword>
<dbReference type="Proteomes" id="UP000789508">
    <property type="component" value="Unassembled WGS sequence"/>
</dbReference>
<feature type="compositionally biased region" description="Polar residues" evidence="8">
    <location>
        <begin position="270"/>
        <end position="282"/>
    </location>
</feature>
<evidence type="ECO:0000256" key="8">
    <source>
        <dbReference type="SAM" id="MobiDB-lite"/>
    </source>
</evidence>
<dbReference type="GO" id="GO:0003697">
    <property type="term" value="F:single-stranded DNA binding"/>
    <property type="evidence" value="ECO:0007669"/>
    <property type="project" value="InterPro"/>
</dbReference>
<organism evidence="9 10">
    <name type="scientific">Ambispora leptoticha</name>
    <dbReference type="NCBI Taxonomy" id="144679"/>
    <lineage>
        <taxon>Eukaryota</taxon>
        <taxon>Fungi</taxon>
        <taxon>Fungi incertae sedis</taxon>
        <taxon>Mucoromycota</taxon>
        <taxon>Glomeromycotina</taxon>
        <taxon>Glomeromycetes</taxon>
        <taxon>Archaeosporales</taxon>
        <taxon>Ambisporaceae</taxon>
        <taxon>Ambispora</taxon>
    </lineage>
</organism>
<dbReference type="OrthoDB" id="2111841at2759"/>
<dbReference type="Pfam" id="PF02586">
    <property type="entry name" value="SRAP"/>
    <property type="match status" value="1"/>
</dbReference>
<dbReference type="InterPro" id="IPR036590">
    <property type="entry name" value="SRAP-like"/>
</dbReference>
<evidence type="ECO:0000256" key="3">
    <source>
        <dbReference type="ARBA" id="ARBA00022763"/>
    </source>
</evidence>
<dbReference type="AlphaFoldDB" id="A0A9N8ZAF8"/>
<evidence type="ECO:0000313" key="10">
    <source>
        <dbReference type="Proteomes" id="UP000789508"/>
    </source>
</evidence>
<reference evidence="9" key="1">
    <citation type="submission" date="2021-06" db="EMBL/GenBank/DDBJ databases">
        <authorList>
            <person name="Kallberg Y."/>
            <person name="Tangrot J."/>
            <person name="Rosling A."/>
        </authorList>
    </citation>
    <scope>NUCLEOTIDE SEQUENCE</scope>
    <source>
        <strain evidence="9">FL130A</strain>
    </source>
</reference>
<dbReference type="GO" id="GO:0008233">
    <property type="term" value="F:peptidase activity"/>
    <property type="evidence" value="ECO:0007669"/>
    <property type="project" value="UniProtKB-KW"/>
</dbReference>
<dbReference type="GO" id="GO:0006508">
    <property type="term" value="P:proteolysis"/>
    <property type="evidence" value="ECO:0007669"/>
    <property type="project" value="UniProtKB-KW"/>
</dbReference>
<feature type="compositionally biased region" description="Acidic residues" evidence="8">
    <location>
        <begin position="291"/>
        <end position="300"/>
    </location>
</feature>
<dbReference type="PANTHER" id="PTHR13604">
    <property type="entry name" value="DC12-RELATED"/>
    <property type="match status" value="1"/>
</dbReference>
<sequence>MYRYNVAPTYYEPVVRGDAQSHENIIHSMKWGLVPSWTKRGTEPSCITKTINARDDSITDGKPIFSSMKNSKRCIVIVHGFYEWLKKGKERIPYFAKRKDNEMMFFAGLYDCATLDDEPKEPLYSFTIVTTSASKQFSFIHDRMPVILDESQVEKWLDPNTKWNRELAGMLKPYEGELEIYPVDKAVGKAGTDSPSYIVPVNPKDSKSSIESFFEKIKQQPAKNCVSDNSEQKNVVKSTFDDGGATSPAITKDSKIHEEDDTFGMEAIPYSSNESSPIGSPNSKKRKPNDEHDDYEDNESNDTRSKKHIRTESTAPIKSQPSLSLKKNTSASFTEITTPNSTLNTLKNSALSKGRLHV</sequence>
<evidence type="ECO:0000256" key="4">
    <source>
        <dbReference type="ARBA" id="ARBA00022801"/>
    </source>
</evidence>
<feature type="compositionally biased region" description="Polar residues" evidence="8">
    <location>
        <begin position="312"/>
        <end position="345"/>
    </location>
</feature>
<accession>A0A9N8ZAF8</accession>
<dbReference type="GO" id="GO:0016829">
    <property type="term" value="F:lyase activity"/>
    <property type="evidence" value="ECO:0007669"/>
    <property type="project" value="UniProtKB-KW"/>
</dbReference>
<evidence type="ECO:0000256" key="2">
    <source>
        <dbReference type="ARBA" id="ARBA00022670"/>
    </source>
</evidence>
<evidence type="ECO:0000256" key="7">
    <source>
        <dbReference type="ARBA" id="ARBA00023239"/>
    </source>
</evidence>
<keyword evidence="5" id="KW-0190">Covalent protein-DNA linkage</keyword>
<keyword evidence="10" id="KW-1185">Reference proteome</keyword>
<keyword evidence="4" id="KW-0378">Hydrolase</keyword>
<proteinExistence type="inferred from homology"/>
<dbReference type="Gene3D" id="3.90.1680.10">
    <property type="entry name" value="SOS response associated peptidase-like"/>
    <property type="match status" value="1"/>
</dbReference>
<keyword evidence="6" id="KW-0238">DNA-binding</keyword>
<dbReference type="GO" id="GO:0106300">
    <property type="term" value="P:protein-DNA covalent cross-linking repair"/>
    <property type="evidence" value="ECO:0007669"/>
    <property type="project" value="InterPro"/>
</dbReference>
<evidence type="ECO:0000313" key="9">
    <source>
        <dbReference type="EMBL" id="CAG8485131.1"/>
    </source>
</evidence>
<evidence type="ECO:0000256" key="6">
    <source>
        <dbReference type="ARBA" id="ARBA00023125"/>
    </source>
</evidence>
<keyword evidence="3" id="KW-0227">DNA damage</keyword>
<name>A0A9N8ZAF8_9GLOM</name>
<dbReference type="InterPro" id="IPR003738">
    <property type="entry name" value="SRAP"/>
</dbReference>
<evidence type="ECO:0000256" key="1">
    <source>
        <dbReference type="ARBA" id="ARBA00008136"/>
    </source>
</evidence>
<dbReference type="SUPFAM" id="SSF143081">
    <property type="entry name" value="BB1717-like"/>
    <property type="match status" value="1"/>
</dbReference>